<gene>
    <name evidence="2" type="ORF">CFOL_v3_26423</name>
</gene>
<dbReference type="InterPro" id="IPR026960">
    <property type="entry name" value="RVT-Znf"/>
</dbReference>
<evidence type="ECO:0000259" key="1">
    <source>
        <dbReference type="Pfam" id="PF13966"/>
    </source>
</evidence>
<organism evidence="2 3">
    <name type="scientific">Cephalotus follicularis</name>
    <name type="common">Albany pitcher plant</name>
    <dbReference type="NCBI Taxonomy" id="3775"/>
    <lineage>
        <taxon>Eukaryota</taxon>
        <taxon>Viridiplantae</taxon>
        <taxon>Streptophyta</taxon>
        <taxon>Embryophyta</taxon>
        <taxon>Tracheophyta</taxon>
        <taxon>Spermatophyta</taxon>
        <taxon>Magnoliopsida</taxon>
        <taxon>eudicotyledons</taxon>
        <taxon>Gunneridae</taxon>
        <taxon>Pentapetalae</taxon>
        <taxon>rosids</taxon>
        <taxon>fabids</taxon>
        <taxon>Oxalidales</taxon>
        <taxon>Cephalotaceae</taxon>
        <taxon>Cephalotus</taxon>
    </lineage>
</organism>
<sequence length="173" mass="20237">MGQAFSTQKAWQAIRPQSAQVNWFQVVWHPNRIPKHAFCLWLSILGAHKTRDKLMPLGIVDMTACIFNCGDNENVAHLFFACPYSIHVWRKVLSFNDIFQSPLDEIQWMVDHSRRKVLSQKLRKLAFGATIYHIWMEINRRCFRNTFLPPEDVIREIQGDVAAKLSTIAQDRR</sequence>
<dbReference type="AlphaFoldDB" id="A0A1Q3CS34"/>
<keyword evidence="3" id="KW-1185">Reference proteome</keyword>
<dbReference type="EMBL" id="BDDD01002770">
    <property type="protein sequence ID" value="GAV82972.1"/>
    <property type="molecule type" value="Genomic_DNA"/>
</dbReference>
<comment type="caution">
    <text evidence="2">The sequence shown here is derived from an EMBL/GenBank/DDBJ whole genome shotgun (WGS) entry which is preliminary data.</text>
</comment>
<accession>A0A1Q3CS34</accession>
<feature type="domain" description="Reverse transcriptase zinc-binding" evidence="1">
    <location>
        <begin position="5"/>
        <end position="89"/>
    </location>
</feature>
<proteinExistence type="predicted"/>
<protein>
    <submittedName>
        <fullName evidence="2">Zf-RVT domain-containing protein</fullName>
    </submittedName>
</protein>
<dbReference type="InParanoid" id="A0A1Q3CS34"/>
<dbReference type="PANTHER" id="PTHR33116:SF84">
    <property type="entry name" value="RNA-DIRECTED DNA POLYMERASE"/>
    <property type="match status" value="1"/>
</dbReference>
<dbReference type="Proteomes" id="UP000187406">
    <property type="component" value="Unassembled WGS sequence"/>
</dbReference>
<dbReference type="Pfam" id="PF13966">
    <property type="entry name" value="zf-RVT"/>
    <property type="match status" value="1"/>
</dbReference>
<dbReference type="PANTHER" id="PTHR33116">
    <property type="entry name" value="REVERSE TRANSCRIPTASE ZINC-BINDING DOMAIN-CONTAINING PROTEIN-RELATED-RELATED"/>
    <property type="match status" value="1"/>
</dbReference>
<dbReference type="OrthoDB" id="1622315at2759"/>
<evidence type="ECO:0000313" key="2">
    <source>
        <dbReference type="EMBL" id="GAV82972.1"/>
    </source>
</evidence>
<name>A0A1Q3CS34_CEPFO</name>
<reference evidence="3" key="1">
    <citation type="submission" date="2016-04" db="EMBL/GenBank/DDBJ databases">
        <title>Cephalotus genome sequencing.</title>
        <authorList>
            <person name="Fukushima K."/>
            <person name="Hasebe M."/>
            <person name="Fang X."/>
        </authorList>
    </citation>
    <scope>NUCLEOTIDE SEQUENCE [LARGE SCALE GENOMIC DNA]</scope>
    <source>
        <strain evidence="3">cv. St1</strain>
    </source>
</reference>
<evidence type="ECO:0000313" key="3">
    <source>
        <dbReference type="Proteomes" id="UP000187406"/>
    </source>
</evidence>